<dbReference type="Pfam" id="PF07978">
    <property type="entry name" value="NIPSNAP"/>
    <property type="match status" value="1"/>
</dbReference>
<dbReference type="Gene3D" id="3.30.70.100">
    <property type="match status" value="1"/>
</dbReference>
<organism evidence="3 4">
    <name type="scientific">Thalassospira lucentensis</name>
    <dbReference type="NCBI Taxonomy" id="168935"/>
    <lineage>
        <taxon>Bacteria</taxon>
        <taxon>Pseudomonadati</taxon>
        <taxon>Pseudomonadota</taxon>
        <taxon>Alphaproteobacteria</taxon>
        <taxon>Rhodospirillales</taxon>
        <taxon>Thalassospiraceae</taxon>
        <taxon>Thalassospira</taxon>
    </lineage>
</organism>
<evidence type="ECO:0000313" key="3">
    <source>
        <dbReference type="EMBL" id="KZB68950.1"/>
    </source>
</evidence>
<evidence type="ECO:0000256" key="1">
    <source>
        <dbReference type="ARBA" id="ARBA00005291"/>
    </source>
</evidence>
<dbReference type="PANTHER" id="PTHR21017:SF17">
    <property type="entry name" value="PROTEIN NIPSNAP"/>
    <property type="match status" value="1"/>
</dbReference>
<accession>A0A154LC55</accession>
<proteinExistence type="inferred from homology"/>
<evidence type="ECO:0000259" key="2">
    <source>
        <dbReference type="Pfam" id="PF07978"/>
    </source>
</evidence>
<reference evidence="3 4" key="1">
    <citation type="submission" date="2015-12" db="EMBL/GenBank/DDBJ databases">
        <title>Genome sequence of Thalassospira lucentensis MCCC 1A02072.</title>
        <authorList>
            <person name="Lu L."/>
            <person name="Lai Q."/>
            <person name="Shao Z."/>
            <person name="Qian P."/>
        </authorList>
    </citation>
    <scope>NUCLEOTIDE SEQUENCE [LARGE SCALE GENOMIC DNA]</scope>
    <source>
        <strain evidence="3 4">MCCC 1A02072</strain>
    </source>
</reference>
<comment type="similarity">
    <text evidence="1">Belongs to the NipSnap family.</text>
</comment>
<dbReference type="InterPro" id="IPR051557">
    <property type="entry name" value="NipSnap_domain"/>
</dbReference>
<dbReference type="RefSeq" id="WP_062947853.1">
    <property type="nucleotide sequence ID" value="NZ_LPVY01000002.1"/>
</dbReference>
<dbReference type="Proteomes" id="UP000076335">
    <property type="component" value="Unassembled WGS sequence"/>
</dbReference>
<dbReference type="InterPro" id="IPR011008">
    <property type="entry name" value="Dimeric_a/b-barrel"/>
</dbReference>
<name>A0A154LC55_9PROT</name>
<dbReference type="SUPFAM" id="SSF54909">
    <property type="entry name" value="Dimeric alpha+beta barrel"/>
    <property type="match status" value="1"/>
</dbReference>
<dbReference type="PANTHER" id="PTHR21017">
    <property type="entry name" value="NIPSNAP-RELATED"/>
    <property type="match status" value="1"/>
</dbReference>
<protein>
    <submittedName>
        <fullName evidence="3">NIPSNAP family containing protein</fullName>
    </submittedName>
</protein>
<dbReference type="OrthoDB" id="9812037at2"/>
<evidence type="ECO:0000313" key="4">
    <source>
        <dbReference type="Proteomes" id="UP000076335"/>
    </source>
</evidence>
<sequence>MIYDHRTYTCRPGTIAKHLKLYEAEGWQIQKKHLGDPAVYAATETGDVNSYVHIWQYESAADRAAKRAKLKADPEWQEYLKKSADAGYLISQINKILIPTGFFSDLKKD</sequence>
<dbReference type="AlphaFoldDB" id="A0A154LC55"/>
<dbReference type="EMBL" id="LPVY01000002">
    <property type="protein sequence ID" value="KZB68950.1"/>
    <property type="molecule type" value="Genomic_DNA"/>
</dbReference>
<comment type="caution">
    <text evidence="3">The sequence shown here is derived from an EMBL/GenBank/DDBJ whole genome shotgun (WGS) entry which is preliminary data.</text>
</comment>
<feature type="domain" description="NIPSNAP" evidence="2">
    <location>
        <begin position="3"/>
        <end position="102"/>
    </location>
</feature>
<dbReference type="InterPro" id="IPR012577">
    <property type="entry name" value="NIPSNAP"/>
</dbReference>
<gene>
    <name evidence="3" type="ORF">AUP42_08545</name>
</gene>